<reference evidence="1 2" key="1">
    <citation type="journal article" date="2018" name="BMC Genomics">
        <title>Comparative genome analyses reveal sequence features reflecting distinct modes of host-adaptation between dicot and monocot powdery mildew.</title>
        <authorList>
            <person name="Wu Y."/>
            <person name="Ma X."/>
            <person name="Pan Z."/>
            <person name="Kale S.D."/>
            <person name="Song Y."/>
            <person name="King H."/>
            <person name="Zhang Q."/>
            <person name="Presley C."/>
            <person name="Deng X."/>
            <person name="Wei C.I."/>
            <person name="Xiao S."/>
        </authorList>
    </citation>
    <scope>NUCLEOTIDE SEQUENCE [LARGE SCALE GENOMIC DNA]</scope>
    <source>
        <strain evidence="1">UCSC1</strain>
    </source>
</reference>
<accession>A0A420HTS3</accession>
<comment type="caution">
    <text evidence="1">The sequence shown here is derived from an EMBL/GenBank/DDBJ whole genome shotgun (WGS) entry which is preliminary data.</text>
</comment>
<protein>
    <submittedName>
        <fullName evidence="1">Uncharacterized protein</fullName>
    </submittedName>
</protein>
<evidence type="ECO:0000313" key="1">
    <source>
        <dbReference type="EMBL" id="RKF60844.1"/>
    </source>
</evidence>
<proteinExistence type="predicted"/>
<name>A0A420HTS3_9PEZI</name>
<gene>
    <name evidence="1" type="ORF">GcC1_161010</name>
</gene>
<sequence length="132" mass="15165">MTSHDMPKFRLEQYKTTTLCDDSLWEIYHDDFENWSDTIFAKADSYVQHDLRDHLRQNGVFVDAGRGKRLTVGLSKVLKEEVPHAWTPAEIKEQIENSVLNSRWNKPKIVAPPLTPPKPLVPILSKQTIAGK</sequence>
<dbReference type="AlphaFoldDB" id="A0A420HTS3"/>
<dbReference type="Proteomes" id="UP000285405">
    <property type="component" value="Unassembled WGS sequence"/>
</dbReference>
<dbReference type="OrthoDB" id="3596768at2759"/>
<evidence type="ECO:0000313" key="2">
    <source>
        <dbReference type="Proteomes" id="UP000285405"/>
    </source>
</evidence>
<dbReference type="EMBL" id="MCBR01016199">
    <property type="protein sequence ID" value="RKF60844.1"/>
    <property type="molecule type" value="Genomic_DNA"/>
</dbReference>
<organism evidence="1 2">
    <name type="scientific">Golovinomyces cichoracearum</name>
    <dbReference type="NCBI Taxonomy" id="62708"/>
    <lineage>
        <taxon>Eukaryota</taxon>
        <taxon>Fungi</taxon>
        <taxon>Dikarya</taxon>
        <taxon>Ascomycota</taxon>
        <taxon>Pezizomycotina</taxon>
        <taxon>Leotiomycetes</taxon>
        <taxon>Erysiphales</taxon>
        <taxon>Erysiphaceae</taxon>
        <taxon>Golovinomyces</taxon>
    </lineage>
</organism>